<evidence type="ECO:0000256" key="4">
    <source>
        <dbReference type="PROSITE-ProRule" id="PRU00284"/>
    </source>
</evidence>
<dbReference type="GO" id="GO:0004888">
    <property type="term" value="F:transmembrane signaling receptor activity"/>
    <property type="evidence" value="ECO:0007669"/>
    <property type="project" value="InterPro"/>
</dbReference>
<feature type="coiled-coil region" evidence="5">
    <location>
        <begin position="540"/>
        <end position="627"/>
    </location>
</feature>
<dbReference type="EMBL" id="FP565814">
    <property type="protein sequence ID" value="CBH23092.1"/>
    <property type="molecule type" value="Genomic_DNA"/>
</dbReference>
<evidence type="ECO:0000256" key="2">
    <source>
        <dbReference type="ARBA" id="ARBA00023224"/>
    </source>
</evidence>
<comment type="subcellular location">
    <subcellularLocation>
        <location evidence="1">Membrane</location>
    </subcellularLocation>
</comment>
<dbReference type="GO" id="GO:0006935">
    <property type="term" value="P:chemotaxis"/>
    <property type="evidence" value="ECO:0007669"/>
    <property type="project" value="InterPro"/>
</dbReference>
<dbReference type="Gene3D" id="3.30.450.40">
    <property type="match status" value="1"/>
</dbReference>
<dbReference type="CDD" id="cd11386">
    <property type="entry name" value="MCP_signal"/>
    <property type="match status" value="1"/>
</dbReference>
<feature type="compositionally biased region" description="Basic and acidic residues" evidence="6">
    <location>
        <begin position="160"/>
        <end position="176"/>
    </location>
</feature>
<dbReference type="GO" id="GO:0016020">
    <property type="term" value="C:membrane"/>
    <property type="evidence" value="ECO:0007669"/>
    <property type="project" value="UniProtKB-SubCell"/>
</dbReference>
<evidence type="ECO:0000259" key="8">
    <source>
        <dbReference type="PROSITE" id="PS50111"/>
    </source>
</evidence>
<dbReference type="KEGG" id="srm:SRM_00171"/>
<dbReference type="InterPro" id="IPR004089">
    <property type="entry name" value="MCPsignal_dom"/>
</dbReference>
<feature type="transmembrane region" description="Helical" evidence="7">
    <location>
        <begin position="130"/>
        <end position="152"/>
    </location>
</feature>
<dbReference type="HOGENOM" id="CLU_023989_0_0_10"/>
<protein>
    <submittedName>
        <fullName evidence="10">Methyl-accepting chemotaxis protein</fullName>
    </submittedName>
</protein>
<keyword evidence="7" id="KW-0812">Transmembrane</keyword>
<reference evidence="11" key="2">
    <citation type="submission" date="2010-04" db="EMBL/GenBank/DDBJ databases">
        <title>Genome sequence of Salinibacter ruber M8.</title>
        <authorList>
            <consortium name="Genoscope"/>
        </authorList>
    </citation>
    <scope>NUCLEOTIDE SEQUENCE [LARGE SCALE GENOMIC DNA]</scope>
    <source>
        <strain evidence="11">M8</strain>
    </source>
</reference>
<feature type="transmembrane region" description="Helical" evidence="7">
    <location>
        <begin position="106"/>
        <end position="124"/>
    </location>
</feature>
<dbReference type="PRINTS" id="PR00260">
    <property type="entry name" value="CHEMTRNSDUCR"/>
</dbReference>
<dbReference type="PROSITE" id="PS50111">
    <property type="entry name" value="CHEMOTAXIS_TRANSDUC_2"/>
    <property type="match status" value="1"/>
</dbReference>
<dbReference type="InterPro" id="IPR004090">
    <property type="entry name" value="Chemotax_Me-accpt_rcpt"/>
</dbReference>
<dbReference type="PANTHER" id="PTHR32089">
    <property type="entry name" value="METHYL-ACCEPTING CHEMOTAXIS PROTEIN MCPB"/>
    <property type="match status" value="1"/>
</dbReference>
<proteinExistence type="inferred from homology"/>
<feature type="domain" description="Methyl-accepting transducer" evidence="8">
    <location>
        <begin position="403"/>
        <end position="639"/>
    </location>
</feature>
<keyword evidence="7" id="KW-1133">Transmembrane helix</keyword>
<dbReference type="AlphaFoldDB" id="D5H4Y7"/>
<evidence type="ECO:0000256" key="1">
    <source>
        <dbReference type="ARBA" id="ARBA00004370"/>
    </source>
</evidence>
<dbReference type="SUPFAM" id="SSF55781">
    <property type="entry name" value="GAF domain-like"/>
    <property type="match status" value="1"/>
</dbReference>
<organism evidence="10 11">
    <name type="scientific">Salinibacter ruber (strain M8)</name>
    <dbReference type="NCBI Taxonomy" id="761659"/>
    <lineage>
        <taxon>Bacteria</taxon>
        <taxon>Pseudomonadati</taxon>
        <taxon>Rhodothermota</taxon>
        <taxon>Rhodothermia</taxon>
        <taxon>Rhodothermales</taxon>
        <taxon>Salinibacteraceae</taxon>
        <taxon>Salinibacter</taxon>
    </lineage>
</organism>
<comment type="similarity">
    <text evidence="3">Belongs to the methyl-accepting chemotaxis (MCP) protein family.</text>
</comment>
<dbReference type="InterPro" id="IPR003018">
    <property type="entry name" value="GAF"/>
</dbReference>
<dbReference type="InterPro" id="IPR029016">
    <property type="entry name" value="GAF-like_dom_sf"/>
</dbReference>
<dbReference type="GO" id="GO:0007165">
    <property type="term" value="P:signal transduction"/>
    <property type="evidence" value="ECO:0007669"/>
    <property type="project" value="UniProtKB-KW"/>
</dbReference>
<dbReference type="PANTHER" id="PTHR32089:SF112">
    <property type="entry name" value="LYSOZYME-LIKE PROTEIN-RELATED"/>
    <property type="match status" value="1"/>
</dbReference>
<dbReference type="Pfam" id="PF00015">
    <property type="entry name" value="MCPsignal"/>
    <property type="match status" value="1"/>
</dbReference>
<gene>
    <name evidence="10" type="ordered locus">SRM_00171</name>
</gene>
<feature type="region of interest" description="Disordered" evidence="6">
    <location>
        <begin position="76"/>
        <end position="98"/>
    </location>
</feature>
<dbReference type="SMART" id="SM00065">
    <property type="entry name" value="GAF"/>
    <property type="match status" value="1"/>
</dbReference>
<evidence type="ECO:0000313" key="11">
    <source>
        <dbReference type="Proteomes" id="UP000000933"/>
    </source>
</evidence>
<feature type="region of interest" description="Disordered" evidence="6">
    <location>
        <begin position="670"/>
        <end position="710"/>
    </location>
</feature>
<dbReference type="InterPro" id="IPR003660">
    <property type="entry name" value="HAMP_dom"/>
</dbReference>
<keyword evidence="5" id="KW-0175">Coiled coil</keyword>
<dbReference type="SMART" id="SM00283">
    <property type="entry name" value="MA"/>
    <property type="match status" value="1"/>
</dbReference>
<dbReference type="Gene3D" id="1.10.287.950">
    <property type="entry name" value="Methyl-accepting chemotaxis protein"/>
    <property type="match status" value="1"/>
</dbReference>
<dbReference type="PROSITE" id="PS50885">
    <property type="entry name" value="HAMP"/>
    <property type="match status" value="1"/>
</dbReference>
<evidence type="ECO:0000259" key="9">
    <source>
        <dbReference type="PROSITE" id="PS50885"/>
    </source>
</evidence>
<evidence type="ECO:0000313" key="10">
    <source>
        <dbReference type="EMBL" id="CBH23092.1"/>
    </source>
</evidence>
<evidence type="ECO:0000256" key="3">
    <source>
        <dbReference type="ARBA" id="ARBA00029447"/>
    </source>
</evidence>
<dbReference type="Pfam" id="PF13185">
    <property type="entry name" value="GAF_2"/>
    <property type="match status" value="1"/>
</dbReference>
<keyword evidence="2 4" id="KW-0807">Transducer</keyword>
<dbReference type="SUPFAM" id="SSF58104">
    <property type="entry name" value="Methyl-accepting chemotaxis protein (MCP) signaling domain"/>
    <property type="match status" value="1"/>
</dbReference>
<evidence type="ECO:0000256" key="7">
    <source>
        <dbReference type="SAM" id="Phobius"/>
    </source>
</evidence>
<keyword evidence="7" id="KW-0472">Membrane</keyword>
<evidence type="ECO:0000256" key="6">
    <source>
        <dbReference type="SAM" id="MobiDB-lite"/>
    </source>
</evidence>
<dbReference type="FunFam" id="1.10.287.950:FF:000001">
    <property type="entry name" value="Methyl-accepting chemotaxis sensory transducer"/>
    <property type="match status" value="1"/>
</dbReference>
<feature type="region of interest" description="Disordered" evidence="6">
    <location>
        <begin position="404"/>
        <end position="426"/>
    </location>
</feature>
<feature type="compositionally biased region" description="Low complexity" evidence="6">
    <location>
        <begin position="405"/>
        <end position="426"/>
    </location>
</feature>
<dbReference type="Proteomes" id="UP000000933">
    <property type="component" value="Chromosome"/>
</dbReference>
<name>D5H4Y7_SALRM</name>
<reference evidence="10 11" key="1">
    <citation type="journal article" date="2010" name="ISME J.">
        <title>Fine-scale evolution: genomic, phenotypic and ecological differentiation in two coexisting Salinibacter ruber strains.</title>
        <authorList>
            <person name="Pena A."/>
            <person name="Teeling H."/>
            <person name="Huerta-Cepas J."/>
            <person name="Santos F."/>
            <person name="Yarza P."/>
            <person name="Brito-Echeverria J."/>
            <person name="Lucio M."/>
            <person name="Schmitt-Kopplin P."/>
            <person name="Meseguer I."/>
            <person name="Schenowitz C."/>
            <person name="Dossat C."/>
            <person name="Barbe V."/>
            <person name="Dopazo J."/>
            <person name="Rossello-Mora R."/>
            <person name="Schuler M."/>
            <person name="Glockner F.O."/>
            <person name="Amann R."/>
            <person name="Gabaldon T."/>
            <person name="Anton J."/>
        </authorList>
    </citation>
    <scope>NUCLEOTIDE SEQUENCE [LARGE SCALE GENOMIC DNA]</scope>
    <source>
        <strain evidence="10 11">M8</strain>
    </source>
</reference>
<feature type="region of interest" description="Disordered" evidence="6">
    <location>
        <begin position="156"/>
        <end position="176"/>
    </location>
</feature>
<feature type="domain" description="HAMP" evidence="9">
    <location>
        <begin position="345"/>
        <end position="398"/>
    </location>
</feature>
<accession>D5H4Y7</accession>
<evidence type="ECO:0000256" key="5">
    <source>
        <dbReference type="SAM" id="Coils"/>
    </source>
</evidence>
<sequence length="710" mass="75854">MYLPSQRRPGTSIWGWDDVGAGPRSGLKGGVRRFLPRVLRAVAQFLLPKCYRFCPPSYCFPGPMCPFDQESALNQQMRRRAGRSLSRSAGDGPGGGKSGTRLASRLLLAFGATALLSAAAVTGACLAGSVWAAGGSLLVGGLLAAVLSAHVARTAGQAGAHREENRPRKTHAGNEGERMQALTQLMSRTSGEDDLESAFRTFLAEVREVTEAKYAALSIFNDDGDIAEFFTLGLTEEQKERIGGLPEGEGLLGYIHEQQGMLHLDDMTQHSESVGFPDGHPPMQSLLAAPITYQGRPLGNLYLSDKEEVITFSGADAQFVESASEAAAVLINEKEFRIENQRVRQRLRHETEAIASVLDRLADGDLSVDIPQDSEDEDIARVWDRLQGTVDNLRKMVGQVREAAESTSASASQISASSDQMAASAEEQSAQAEEVAAAVEELNQTINENAKSVQRTAEAAETGGKEARRGGEVFDKTAEKMEEIAEVVDRAASTIERLGDSSEEIGRVVDQIDEIADQTNLLALNAAIEASRAGEEGKGFAVVAEEVRELAEEADAATDEVAGIIEQVQSEAQEAVERVRQGTERVDEGLKLTDQAGDALEAIVDSIEEVEERAEEIAAASEEQSTTSEEIARSIQSISTAARESAAGVTQVSGSADELDALTERLRRGVRQFNLETEAGSGQTQPPGPTPQERAPSHGGNGHHSTTASS</sequence>